<dbReference type="SMART" id="SM00407">
    <property type="entry name" value="IGc1"/>
    <property type="match status" value="2"/>
</dbReference>
<feature type="region of interest" description="Disordered" evidence="3">
    <location>
        <begin position="591"/>
        <end position="661"/>
    </location>
</feature>
<evidence type="ECO:0000256" key="4">
    <source>
        <dbReference type="SAM" id="Phobius"/>
    </source>
</evidence>
<evidence type="ECO:0000259" key="6">
    <source>
        <dbReference type="SMART" id="SM00407"/>
    </source>
</evidence>
<evidence type="ECO:0000256" key="1">
    <source>
        <dbReference type="ARBA" id="ARBA00023180"/>
    </source>
</evidence>
<gene>
    <name evidence="7" type="ORF">G5714_019082</name>
</gene>
<evidence type="ECO:0000256" key="5">
    <source>
        <dbReference type="SAM" id="SignalP"/>
    </source>
</evidence>
<keyword evidence="4" id="KW-0472">Membrane</keyword>
<keyword evidence="4" id="KW-0812">Transmembrane</keyword>
<dbReference type="InterPro" id="IPR011161">
    <property type="entry name" value="MHC_I-like_Ag-recog"/>
</dbReference>
<feature type="chain" id="PRO_5029734249" description="Immunoglobulin C1-set domain-containing protein" evidence="5">
    <location>
        <begin position="20"/>
        <end position="674"/>
    </location>
</feature>
<feature type="compositionally biased region" description="Basic and acidic residues" evidence="3">
    <location>
        <begin position="599"/>
        <end position="609"/>
    </location>
</feature>
<feature type="transmembrane region" description="Helical" evidence="4">
    <location>
        <begin position="561"/>
        <end position="583"/>
    </location>
</feature>
<dbReference type="InterPro" id="IPR011162">
    <property type="entry name" value="MHC_I/II-like_Ag-recog"/>
</dbReference>
<sequence length="674" mass="78197">MFWCFVFIILLFHSFLSDALREKHYLHFKFTAFSKSNTFPEFSAEAVADGRRIVHYNNKDKFQVRESLTEDDSESLALPPESRDWFLHQMKTLSNCADSQCSELHVLQRITGCELEKCPDGSVNLTVFDEYGFDGEDFIAFNSDILQWIDKNPKAKETKIKWDQQTERNELLQHHLKKCINWISTFNNTKKTPPDVHVFARKFPDDHSKLVLSCLATGFYPRDIEMNIRLYRIIVKDQTSSEIRPNGDGSFQMRSSVEIDTNHKELYDCSVIHSSLTEPTVVEWEKHYLHFKFTALSKENTLPEFSAEAVADGRRIVHYNNKDKSWVRESLTEDDWTKSPALPPVSRDWFLHQMKTLSNCTDSQCSELHVLQRKSGCELKKFNGTVTSLRAFDEYGFDGEDFIVFNSDTLQWIDKNPKAKETKIKWDQQTERNEHLQHHLKTCMDWISIFNNTKKTPPDVHVFVRKAPDDQNKLVLSCLATGFYPRDIEMNIRLYRIIVKNQTSSGIRPNGDGSFQMRSSVEINTNHKEFYDCFVIHSSLTEPILIEWDGNGGDCEKESQWALKAVLIIFSILVLIVICYCIYRRKRSNGPTSGYGDQVGREMRTEHHPSNKGQMSSYDDDNGVKMTLQSDRGQTSSPGSERREWWNKNRSSPHTDISVSQPGQRCEQLVFCRS</sequence>
<dbReference type="OrthoDB" id="8794875at2759"/>
<dbReference type="Gene3D" id="2.60.40.10">
    <property type="entry name" value="Immunoglobulins"/>
    <property type="match status" value="2"/>
</dbReference>
<accession>A0A7J6C0W5</accession>
<dbReference type="InterPro" id="IPR036179">
    <property type="entry name" value="Ig-like_dom_sf"/>
</dbReference>
<dbReference type="AlphaFoldDB" id="A0A7J6C0W5"/>
<dbReference type="PROSITE" id="PS00290">
    <property type="entry name" value="IG_MHC"/>
    <property type="match status" value="2"/>
</dbReference>
<feature type="domain" description="Immunoglobulin C1-set" evidence="6">
    <location>
        <begin position="209"/>
        <end position="279"/>
    </location>
</feature>
<dbReference type="SUPFAM" id="SSF48726">
    <property type="entry name" value="Immunoglobulin"/>
    <property type="match status" value="2"/>
</dbReference>
<dbReference type="PANTHER" id="PTHR16675:SF193">
    <property type="entry name" value="LOC571647 PROTEIN-RELATED"/>
    <property type="match status" value="1"/>
</dbReference>
<dbReference type="Proteomes" id="UP000579812">
    <property type="component" value="Unassembled WGS sequence"/>
</dbReference>
<dbReference type="GO" id="GO:0006955">
    <property type="term" value="P:immune response"/>
    <property type="evidence" value="ECO:0007669"/>
    <property type="project" value="TreeGrafter"/>
</dbReference>
<dbReference type="InterPro" id="IPR003006">
    <property type="entry name" value="Ig/MHC_CS"/>
</dbReference>
<comment type="caution">
    <text evidence="7">The sequence shown here is derived from an EMBL/GenBank/DDBJ whole genome shotgun (WGS) entry which is preliminary data.</text>
</comment>
<organism evidence="7 8">
    <name type="scientific">Onychostoma macrolepis</name>
    <dbReference type="NCBI Taxonomy" id="369639"/>
    <lineage>
        <taxon>Eukaryota</taxon>
        <taxon>Metazoa</taxon>
        <taxon>Chordata</taxon>
        <taxon>Craniata</taxon>
        <taxon>Vertebrata</taxon>
        <taxon>Euteleostomi</taxon>
        <taxon>Actinopterygii</taxon>
        <taxon>Neopterygii</taxon>
        <taxon>Teleostei</taxon>
        <taxon>Ostariophysi</taxon>
        <taxon>Cypriniformes</taxon>
        <taxon>Cyprinidae</taxon>
        <taxon>Acrossocheilinae</taxon>
        <taxon>Onychostoma</taxon>
    </lineage>
</organism>
<keyword evidence="2" id="KW-0393">Immunoglobulin domain</keyword>
<keyword evidence="8" id="KW-1185">Reference proteome</keyword>
<feature type="domain" description="Immunoglobulin C1-set" evidence="6">
    <location>
        <begin position="473"/>
        <end position="543"/>
    </location>
</feature>
<dbReference type="Pfam" id="PF00129">
    <property type="entry name" value="MHC_I"/>
    <property type="match status" value="2"/>
</dbReference>
<keyword evidence="5" id="KW-0732">Signal</keyword>
<dbReference type="InterPro" id="IPR037055">
    <property type="entry name" value="MHC_I-like_Ag-recog_sf"/>
</dbReference>
<keyword evidence="1" id="KW-0325">Glycoprotein</keyword>
<name>A0A7J6C0W5_9TELE</name>
<dbReference type="GO" id="GO:0005615">
    <property type="term" value="C:extracellular space"/>
    <property type="evidence" value="ECO:0007669"/>
    <property type="project" value="TreeGrafter"/>
</dbReference>
<proteinExistence type="predicted"/>
<dbReference type="InterPro" id="IPR003597">
    <property type="entry name" value="Ig_C1-set"/>
</dbReference>
<dbReference type="InterPro" id="IPR050208">
    <property type="entry name" value="MHC_class-I_related"/>
</dbReference>
<dbReference type="InterPro" id="IPR013783">
    <property type="entry name" value="Ig-like_fold"/>
</dbReference>
<feature type="signal peptide" evidence="5">
    <location>
        <begin position="1"/>
        <end position="19"/>
    </location>
</feature>
<dbReference type="Gene3D" id="3.30.500.10">
    <property type="entry name" value="MHC class I-like antigen recognition-like"/>
    <property type="match status" value="2"/>
</dbReference>
<protein>
    <recommendedName>
        <fullName evidence="6">Immunoglobulin C1-set domain-containing protein</fullName>
    </recommendedName>
</protein>
<dbReference type="SUPFAM" id="SSF54452">
    <property type="entry name" value="MHC antigen-recognition domain"/>
    <property type="match status" value="2"/>
</dbReference>
<feature type="compositionally biased region" description="Polar residues" evidence="3">
    <location>
        <begin position="648"/>
        <end position="661"/>
    </location>
</feature>
<evidence type="ECO:0000313" key="7">
    <source>
        <dbReference type="EMBL" id="KAF4100886.1"/>
    </source>
</evidence>
<dbReference type="Pfam" id="PF07654">
    <property type="entry name" value="C1-set"/>
    <property type="match status" value="2"/>
</dbReference>
<dbReference type="GO" id="GO:0009897">
    <property type="term" value="C:external side of plasma membrane"/>
    <property type="evidence" value="ECO:0007669"/>
    <property type="project" value="TreeGrafter"/>
</dbReference>
<evidence type="ECO:0000256" key="2">
    <source>
        <dbReference type="ARBA" id="ARBA00023319"/>
    </source>
</evidence>
<dbReference type="PANTHER" id="PTHR16675">
    <property type="entry name" value="MHC CLASS I-RELATED"/>
    <property type="match status" value="1"/>
</dbReference>
<evidence type="ECO:0000313" key="8">
    <source>
        <dbReference type="Proteomes" id="UP000579812"/>
    </source>
</evidence>
<dbReference type="EMBL" id="JAAMOB010000019">
    <property type="protein sequence ID" value="KAF4100886.1"/>
    <property type="molecule type" value="Genomic_DNA"/>
</dbReference>
<feature type="compositionally biased region" description="Polar residues" evidence="3">
    <location>
        <begin position="627"/>
        <end position="639"/>
    </location>
</feature>
<keyword evidence="4" id="KW-1133">Transmembrane helix</keyword>
<reference evidence="7 8" key="1">
    <citation type="submission" date="2020-04" db="EMBL/GenBank/DDBJ databases">
        <title>Chromosome-level genome assembly of a cyprinid fish Onychostoma macrolepis by integration of Nanopore Sequencing, Bionano and Hi-C technology.</title>
        <authorList>
            <person name="Wang D."/>
        </authorList>
    </citation>
    <scope>NUCLEOTIDE SEQUENCE [LARGE SCALE GENOMIC DNA]</scope>
    <source>
        <strain evidence="7">SWU-2019</strain>
        <tissue evidence="7">Muscle</tissue>
    </source>
</reference>
<evidence type="ECO:0000256" key="3">
    <source>
        <dbReference type="SAM" id="MobiDB-lite"/>
    </source>
</evidence>